<dbReference type="GO" id="GO:0030395">
    <property type="term" value="F:lactose binding"/>
    <property type="evidence" value="ECO:0007669"/>
    <property type="project" value="TreeGrafter"/>
</dbReference>
<dbReference type="RefSeq" id="WP_128937289.1">
    <property type="nucleotide sequence ID" value="NZ_CP022221.1"/>
</dbReference>
<evidence type="ECO:0000256" key="6">
    <source>
        <dbReference type="ARBA" id="ARBA00022989"/>
    </source>
</evidence>
<protein>
    <recommendedName>
        <fullName evidence="10">Major facilitator superfamily associated domain-containing protein</fullName>
    </recommendedName>
</protein>
<dbReference type="GO" id="GO:0015528">
    <property type="term" value="F:lactose:proton symporter activity"/>
    <property type="evidence" value="ECO:0007669"/>
    <property type="project" value="TreeGrafter"/>
</dbReference>
<keyword evidence="3" id="KW-1003">Cell membrane</keyword>
<feature type="transmembrane region" description="Helical" evidence="9">
    <location>
        <begin position="195"/>
        <end position="216"/>
    </location>
</feature>
<evidence type="ECO:0000313" key="12">
    <source>
        <dbReference type="Proteomes" id="UP000290174"/>
    </source>
</evidence>
<evidence type="ECO:0000256" key="5">
    <source>
        <dbReference type="ARBA" id="ARBA00022692"/>
    </source>
</evidence>
<sequence>MSTSLWSSGARTRSWSRRPPADCTPAPSRSSISAASPIAAAGATALLPQAGQAALQSAPFFPVSELQGLLRISRFRIALVVSALVYGSHAVHNAFAVIRWRQADISTSAISFLWSEAILAEVLVFMLAGPELLDRLGVRSAAVLAAMAGAIRWSVAGVTTSVLLLSIIQPLHGLTFALLHLACMRMMRTLVAPSVAATAQALYAFGSGVVTAALTFASGAHYVSWAGAAFFPMAALCAAALPFAWFGFANGERLIRRSCERRQDLRMPPTSPGCSPLLADRR</sequence>
<dbReference type="EMBL" id="RKMK01000038">
    <property type="protein sequence ID" value="RXG88027.1"/>
    <property type="molecule type" value="Genomic_DNA"/>
</dbReference>
<comment type="subcellular location">
    <subcellularLocation>
        <location evidence="1">Cell inner membrane</location>
        <topology evidence="1">Multi-pass membrane protein</topology>
    </subcellularLocation>
</comment>
<evidence type="ECO:0000256" key="9">
    <source>
        <dbReference type="SAM" id="Phobius"/>
    </source>
</evidence>
<evidence type="ECO:0000256" key="4">
    <source>
        <dbReference type="ARBA" id="ARBA00022519"/>
    </source>
</evidence>
<evidence type="ECO:0000313" key="11">
    <source>
        <dbReference type="EMBL" id="RXG88027.1"/>
    </source>
</evidence>
<feature type="transmembrane region" description="Helical" evidence="9">
    <location>
        <begin position="161"/>
        <end position="183"/>
    </location>
</feature>
<evidence type="ECO:0000259" key="10">
    <source>
        <dbReference type="Pfam" id="PF12832"/>
    </source>
</evidence>
<feature type="compositionally biased region" description="Polar residues" evidence="8">
    <location>
        <begin position="1"/>
        <end position="13"/>
    </location>
</feature>
<evidence type="ECO:0000256" key="7">
    <source>
        <dbReference type="ARBA" id="ARBA00023136"/>
    </source>
</evidence>
<gene>
    <name evidence="11" type="ORF">EAS61_30395</name>
</gene>
<dbReference type="PANTHER" id="PTHR23522:SF10">
    <property type="entry name" value="3-PHENYLPROPIONIC ACID TRANSPORTER-RELATED"/>
    <property type="match status" value="1"/>
</dbReference>
<feature type="domain" description="Major facilitator superfamily associated" evidence="10">
    <location>
        <begin position="64"/>
        <end position="229"/>
    </location>
</feature>
<keyword evidence="7 9" id="KW-0472">Membrane</keyword>
<dbReference type="PANTHER" id="PTHR23522">
    <property type="entry name" value="BLL5896 PROTEIN"/>
    <property type="match status" value="1"/>
</dbReference>
<evidence type="ECO:0000256" key="2">
    <source>
        <dbReference type="ARBA" id="ARBA00022448"/>
    </source>
</evidence>
<evidence type="ECO:0000256" key="1">
    <source>
        <dbReference type="ARBA" id="ARBA00004429"/>
    </source>
</evidence>
<keyword evidence="2" id="KW-0813">Transport</keyword>
<reference evidence="11 12" key="1">
    <citation type="submission" date="2018-11" db="EMBL/GenBank/DDBJ databases">
        <title>Bradyrhizobium sp. nov., isolated from effective nodules of peanut in China.</title>
        <authorList>
            <person name="Li Y."/>
        </authorList>
    </citation>
    <scope>NUCLEOTIDE SEQUENCE [LARGE SCALE GENOMIC DNA]</scope>
    <source>
        <strain evidence="11 12">CCBAU 51770</strain>
    </source>
</reference>
<organism evidence="11 12">
    <name type="scientific">Bradyrhizobium zhanjiangense</name>
    <dbReference type="NCBI Taxonomy" id="1325107"/>
    <lineage>
        <taxon>Bacteria</taxon>
        <taxon>Pseudomonadati</taxon>
        <taxon>Pseudomonadota</taxon>
        <taxon>Alphaproteobacteria</taxon>
        <taxon>Hyphomicrobiales</taxon>
        <taxon>Nitrobacteraceae</taxon>
        <taxon>Bradyrhizobium</taxon>
    </lineage>
</organism>
<dbReference type="AlphaFoldDB" id="A0A4Q0QDJ4"/>
<evidence type="ECO:0000256" key="3">
    <source>
        <dbReference type="ARBA" id="ARBA00022475"/>
    </source>
</evidence>
<dbReference type="SUPFAM" id="SSF103473">
    <property type="entry name" value="MFS general substrate transporter"/>
    <property type="match status" value="1"/>
</dbReference>
<feature type="region of interest" description="Disordered" evidence="8">
    <location>
        <begin position="1"/>
        <end position="31"/>
    </location>
</feature>
<dbReference type="GO" id="GO:0005886">
    <property type="term" value="C:plasma membrane"/>
    <property type="evidence" value="ECO:0007669"/>
    <property type="project" value="UniProtKB-SubCell"/>
</dbReference>
<dbReference type="InterPro" id="IPR036259">
    <property type="entry name" value="MFS_trans_sf"/>
</dbReference>
<keyword evidence="6 9" id="KW-1133">Transmembrane helix</keyword>
<accession>A0A4Q0QDJ4</accession>
<feature type="transmembrane region" description="Helical" evidence="9">
    <location>
        <begin position="77"/>
        <end position="98"/>
    </location>
</feature>
<name>A0A4Q0QDJ4_9BRAD</name>
<keyword evidence="5 9" id="KW-0812">Transmembrane</keyword>
<evidence type="ECO:0000256" key="8">
    <source>
        <dbReference type="SAM" id="MobiDB-lite"/>
    </source>
</evidence>
<keyword evidence="4" id="KW-0997">Cell inner membrane</keyword>
<dbReference type="Pfam" id="PF12832">
    <property type="entry name" value="MFS_1_like"/>
    <property type="match status" value="1"/>
</dbReference>
<feature type="transmembrane region" description="Helical" evidence="9">
    <location>
        <begin position="222"/>
        <end position="248"/>
    </location>
</feature>
<feature type="transmembrane region" description="Helical" evidence="9">
    <location>
        <begin position="110"/>
        <end position="129"/>
    </location>
</feature>
<dbReference type="Gene3D" id="1.20.1250.20">
    <property type="entry name" value="MFS general substrate transporter like domains"/>
    <property type="match status" value="1"/>
</dbReference>
<comment type="caution">
    <text evidence="11">The sequence shown here is derived from an EMBL/GenBank/DDBJ whole genome shotgun (WGS) entry which is preliminary data.</text>
</comment>
<dbReference type="InterPro" id="IPR024989">
    <property type="entry name" value="MFS_assoc_dom"/>
</dbReference>
<dbReference type="Proteomes" id="UP000290174">
    <property type="component" value="Unassembled WGS sequence"/>
</dbReference>
<feature type="transmembrane region" description="Helical" evidence="9">
    <location>
        <begin position="136"/>
        <end position="155"/>
    </location>
</feature>
<proteinExistence type="predicted"/>